<dbReference type="EC" id="6.3.2.2" evidence="3 11"/>
<keyword evidence="8 11" id="KW-0067">ATP-binding</keyword>
<dbReference type="GO" id="GO:0004357">
    <property type="term" value="F:glutamate-cysteine ligase activity"/>
    <property type="evidence" value="ECO:0007669"/>
    <property type="project" value="UniProtKB-UniRule"/>
</dbReference>
<evidence type="ECO:0000256" key="1">
    <source>
        <dbReference type="ARBA" id="ARBA00005006"/>
    </source>
</evidence>
<keyword evidence="7 11" id="KW-0547">Nucleotide-binding</keyword>
<dbReference type="FunFam" id="3.30.590.50:FF:000009">
    <property type="entry name" value="Glutamate--cysteine ligase"/>
    <property type="match status" value="1"/>
</dbReference>
<dbReference type="InterPro" id="IPR004308">
    <property type="entry name" value="GCS"/>
</dbReference>
<name>A0A7R8ZPY6_9CRUS</name>
<gene>
    <name evidence="13" type="ORF">CTOB1V02_LOCUS7709</name>
</gene>
<feature type="region of interest" description="Disordered" evidence="12">
    <location>
        <begin position="483"/>
        <end position="529"/>
    </location>
</feature>
<dbReference type="PANTHER" id="PTHR11164">
    <property type="entry name" value="GLUTAMATE CYSTEINE LIGASE"/>
    <property type="match status" value="1"/>
</dbReference>
<dbReference type="InterPro" id="IPR014746">
    <property type="entry name" value="Gln_synth/guanido_kin_cat_dom"/>
</dbReference>
<dbReference type="PANTHER" id="PTHR11164:SF0">
    <property type="entry name" value="GLUTAMATE--CYSTEINE LIGASE CATALYTIC SUBUNIT"/>
    <property type="match status" value="1"/>
</dbReference>
<evidence type="ECO:0000256" key="5">
    <source>
        <dbReference type="ARBA" id="ARBA00022598"/>
    </source>
</evidence>
<evidence type="ECO:0000313" key="13">
    <source>
        <dbReference type="EMBL" id="CAD7229843.1"/>
    </source>
</evidence>
<evidence type="ECO:0000256" key="12">
    <source>
        <dbReference type="SAM" id="MobiDB-lite"/>
    </source>
</evidence>
<dbReference type="EMBL" id="OB662319">
    <property type="protein sequence ID" value="CAD7229843.1"/>
    <property type="molecule type" value="Genomic_DNA"/>
</dbReference>
<dbReference type="SUPFAM" id="SSF55931">
    <property type="entry name" value="Glutamine synthetase/guanido kinase"/>
    <property type="match status" value="1"/>
</dbReference>
<comment type="catalytic activity">
    <reaction evidence="11">
        <text>L-cysteine + L-glutamate + ATP = gamma-L-glutamyl-L-cysteine + ADP + phosphate + H(+)</text>
        <dbReference type="Rhea" id="RHEA:13285"/>
        <dbReference type="ChEBI" id="CHEBI:15378"/>
        <dbReference type="ChEBI" id="CHEBI:29985"/>
        <dbReference type="ChEBI" id="CHEBI:30616"/>
        <dbReference type="ChEBI" id="CHEBI:35235"/>
        <dbReference type="ChEBI" id="CHEBI:43474"/>
        <dbReference type="ChEBI" id="CHEBI:58173"/>
        <dbReference type="ChEBI" id="CHEBI:456216"/>
        <dbReference type="EC" id="6.3.2.2"/>
    </reaction>
</comment>
<dbReference type="GO" id="GO:0017109">
    <property type="term" value="C:glutamate-cysteine ligase complex"/>
    <property type="evidence" value="ECO:0007669"/>
    <property type="project" value="TreeGrafter"/>
</dbReference>
<keyword evidence="5 11" id="KW-0436">Ligase</keyword>
<evidence type="ECO:0000256" key="7">
    <source>
        <dbReference type="ARBA" id="ARBA00022741"/>
    </source>
</evidence>
<dbReference type="FunFam" id="3.30.590.50:FF:000002">
    <property type="entry name" value="Glutamate--cysteine ligase catalytic subunit"/>
    <property type="match status" value="1"/>
</dbReference>
<evidence type="ECO:0000256" key="6">
    <source>
        <dbReference type="ARBA" id="ARBA00022684"/>
    </source>
</evidence>
<evidence type="ECO:0000256" key="11">
    <source>
        <dbReference type="RuleBase" id="RU367135"/>
    </source>
</evidence>
<sequence length="715" mass="80148">MGLLSEGSPLSWVETKALAEHVKKHGICQFLNQYHRLKDRTGDTLLWGDERASPASVQSLISHDLPRCLPSSGVPSLWRPEYGAYMIEGTPGRPYGGSLACLRAVECNMRKRRAEATAALQPDEVLIALTAFPRLGCPGSTNAICPPNPMAGVTRSIFLPDEVTFPGHPRFKTLARNIRERRGEKVVINVPIFRDQCTPRPFRETLDDPTGESLEAALDDHVYMDAMAFGMGCSCLQVTFQACCIDEGRTLYDQLAPLCPIMLALTAACPMQRGYLTDRDCRWDVISASVDCRTRGERGLEPLKPGEQRIPKSRYDSISSYLSPQGEKYCDIDLPIVKPIFEQLVDAGVDKLLAQHIAHIFIRDPVSLFSERVDQDDTKELDHFENIQSTNWQTMRFKIPPPSSSIGWRVEFRPMEVQLTDFENAAYVIFIVLLTRVILKFNLNLIIPISKVDENMKRAQERDAVRKRKFWFRRDFQTSFTTSHCNGGTCPKRTNSEESLSEETSRISSSPQTNSVVENGEADSHDDEEYMEMTIDEIINGRDKSAGLVELVNNYIDTLEVDAVTRESLTQYLDLIRRRASGRTLTTASWMRKQVLEHPEYQRDSVVSDSIAYDLIEKCHAVSTGGFEPTFLMQNVFGRPECNGTSSVERKGKCSKGVRKCKKKAAAMIEQQQEGGHLSVLASEDSNHVSVSATVLPETTEELAVTLIPSESSCK</sequence>
<dbReference type="OrthoDB" id="7939818at2759"/>
<feature type="compositionally biased region" description="Acidic residues" evidence="12">
    <location>
        <begin position="520"/>
        <end position="529"/>
    </location>
</feature>
<evidence type="ECO:0000256" key="3">
    <source>
        <dbReference type="ARBA" id="ARBA00012220"/>
    </source>
</evidence>
<proteinExistence type="inferred from homology"/>
<dbReference type="Gene3D" id="1.10.8.960">
    <property type="match status" value="1"/>
</dbReference>
<comment type="pathway">
    <text evidence="1 11">Sulfur metabolism; glutathione biosynthesis; glutathione from L-cysteine and L-glutamate: step 1/2.</text>
</comment>
<dbReference type="GO" id="GO:0006750">
    <property type="term" value="P:glutathione biosynthetic process"/>
    <property type="evidence" value="ECO:0007669"/>
    <property type="project" value="UniProtKB-UniRule"/>
</dbReference>
<protein>
    <recommendedName>
        <fullName evidence="4 11">Glutamate--cysteine ligase</fullName>
        <ecNumber evidence="3 11">6.3.2.2</ecNumber>
    </recommendedName>
    <alternativeName>
        <fullName evidence="10 11">Gamma-ECS</fullName>
    </alternativeName>
    <alternativeName>
        <fullName evidence="9 11">Gamma-glutamylcysteine synthetase</fullName>
    </alternativeName>
</protein>
<evidence type="ECO:0000256" key="2">
    <source>
        <dbReference type="ARBA" id="ARBA00008100"/>
    </source>
</evidence>
<dbReference type="AlphaFoldDB" id="A0A7R8ZPY6"/>
<evidence type="ECO:0000256" key="8">
    <source>
        <dbReference type="ARBA" id="ARBA00022840"/>
    </source>
</evidence>
<organism evidence="13">
    <name type="scientific">Cyprideis torosa</name>
    <dbReference type="NCBI Taxonomy" id="163714"/>
    <lineage>
        <taxon>Eukaryota</taxon>
        <taxon>Metazoa</taxon>
        <taxon>Ecdysozoa</taxon>
        <taxon>Arthropoda</taxon>
        <taxon>Crustacea</taxon>
        <taxon>Oligostraca</taxon>
        <taxon>Ostracoda</taxon>
        <taxon>Podocopa</taxon>
        <taxon>Podocopida</taxon>
        <taxon>Cytherocopina</taxon>
        <taxon>Cytheroidea</taxon>
        <taxon>Cytherideidae</taxon>
        <taxon>Cyprideis</taxon>
    </lineage>
</organism>
<keyword evidence="6 11" id="KW-0317">Glutathione biosynthesis</keyword>
<evidence type="ECO:0000256" key="9">
    <source>
        <dbReference type="ARBA" id="ARBA00030585"/>
    </source>
</evidence>
<dbReference type="Gene3D" id="3.30.590.50">
    <property type="match status" value="2"/>
</dbReference>
<reference evidence="13" key="1">
    <citation type="submission" date="2020-11" db="EMBL/GenBank/DDBJ databases">
        <authorList>
            <person name="Tran Van P."/>
        </authorList>
    </citation>
    <scope>NUCLEOTIDE SEQUENCE</scope>
</reference>
<accession>A0A7R8ZPY6</accession>
<dbReference type="GO" id="GO:0005524">
    <property type="term" value="F:ATP binding"/>
    <property type="evidence" value="ECO:0007669"/>
    <property type="project" value="UniProtKB-UniRule"/>
</dbReference>
<evidence type="ECO:0000256" key="10">
    <source>
        <dbReference type="ARBA" id="ARBA00032122"/>
    </source>
</evidence>
<comment type="similarity">
    <text evidence="2 11">Belongs to the glutamate--cysteine ligase type 3 family.</text>
</comment>
<evidence type="ECO:0000256" key="4">
    <source>
        <dbReference type="ARBA" id="ARBA00014618"/>
    </source>
</evidence>
<dbReference type="UniPathway" id="UPA00142">
    <property type="reaction ID" value="UER00209"/>
</dbReference>
<dbReference type="Pfam" id="PF03074">
    <property type="entry name" value="GCS"/>
    <property type="match status" value="1"/>
</dbReference>